<keyword evidence="3" id="KW-1185">Reference proteome</keyword>
<reference evidence="2" key="1">
    <citation type="journal article" date="2023" name="IScience">
        <title>Live-bearing cockroach genome reveals convergent evolutionary mechanisms linked to viviparity in insects and beyond.</title>
        <authorList>
            <person name="Fouks B."/>
            <person name="Harrison M.C."/>
            <person name="Mikhailova A.A."/>
            <person name="Marchal E."/>
            <person name="English S."/>
            <person name="Carruthers M."/>
            <person name="Jennings E.C."/>
            <person name="Chiamaka E.L."/>
            <person name="Frigard R.A."/>
            <person name="Pippel M."/>
            <person name="Attardo G.M."/>
            <person name="Benoit J.B."/>
            <person name="Bornberg-Bauer E."/>
            <person name="Tobe S.S."/>
        </authorList>
    </citation>
    <scope>NUCLEOTIDE SEQUENCE</scope>
    <source>
        <strain evidence="2">Stay&amp;Tobe</strain>
    </source>
</reference>
<evidence type="ECO:0000256" key="1">
    <source>
        <dbReference type="SAM" id="MobiDB-lite"/>
    </source>
</evidence>
<dbReference type="Proteomes" id="UP001233999">
    <property type="component" value="Unassembled WGS sequence"/>
</dbReference>
<name>A0AAD7ZQZ3_DIPPU</name>
<feature type="compositionally biased region" description="Basic and acidic residues" evidence="1">
    <location>
        <begin position="110"/>
        <end position="119"/>
    </location>
</feature>
<organism evidence="2 3">
    <name type="scientific">Diploptera punctata</name>
    <name type="common">Pacific beetle cockroach</name>
    <dbReference type="NCBI Taxonomy" id="6984"/>
    <lineage>
        <taxon>Eukaryota</taxon>
        <taxon>Metazoa</taxon>
        <taxon>Ecdysozoa</taxon>
        <taxon>Arthropoda</taxon>
        <taxon>Hexapoda</taxon>
        <taxon>Insecta</taxon>
        <taxon>Pterygota</taxon>
        <taxon>Neoptera</taxon>
        <taxon>Polyneoptera</taxon>
        <taxon>Dictyoptera</taxon>
        <taxon>Blattodea</taxon>
        <taxon>Blaberoidea</taxon>
        <taxon>Blaberidae</taxon>
        <taxon>Diplopterinae</taxon>
        <taxon>Diploptera</taxon>
    </lineage>
</organism>
<feature type="compositionally biased region" description="Polar residues" evidence="1">
    <location>
        <begin position="120"/>
        <end position="140"/>
    </location>
</feature>
<feature type="region of interest" description="Disordered" evidence="1">
    <location>
        <begin position="110"/>
        <end position="140"/>
    </location>
</feature>
<evidence type="ECO:0000313" key="3">
    <source>
        <dbReference type="Proteomes" id="UP001233999"/>
    </source>
</evidence>
<feature type="non-terminal residue" evidence="2">
    <location>
        <position position="140"/>
    </location>
</feature>
<evidence type="ECO:0000313" key="2">
    <source>
        <dbReference type="EMBL" id="KAJ9585093.1"/>
    </source>
</evidence>
<gene>
    <name evidence="2" type="ORF">L9F63_020561</name>
</gene>
<proteinExistence type="predicted"/>
<protein>
    <submittedName>
        <fullName evidence="2">Uncharacterized protein</fullName>
    </submittedName>
</protein>
<feature type="non-terminal residue" evidence="2">
    <location>
        <position position="1"/>
    </location>
</feature>
<dbReference type="EMBL" id="JASPKZ010007304">
    <property type="protein sequence ID" value="KAJ9585093.1"/>
    <property type="molecule type" value="Genomic_DNA"/>
</dbReference>
<dbReference type="AlphaFoldDB" id="A0AAD7ZQZ3"/>
<reference evidence="2" key="2">
    <citation type="submission" date="2023-05" db="EMBL/GenBank/DDBJ databases">
        <authorList>
            <person name="Fouks B."/>
        </authorList>
    </citation>
    <scope>NUCLEOTIDE SEQUENCE</scope>
    <source>
        <strain evidence="2">Stay&amp;Tobe</strain>
        <tissue evidence="2">Testes</tissue>
    </source>
</reference>
<comment type="caution">
    <text evidence="2">The sequence shown here is derived from an EMBL/GenBank/DDBJ whole genome shotgun (WGS) entry which is preliminary data.</text>
</comment>
<sequence length="140" mass="16376">ESASSEDDLNAIISIRLSLSDENTEIFLVCDISPHNNAFRAGWSPNPSMRDSIEDLMFRSSNPSMRDKTVLREFESFNERHSNPSMRDRVQILPRETEFKSFHERQSDVWESKSFHERQSSNPSMRDNLMFRSSNPSMRD</sequence>
<accession>A0AAD7ZQZ3</accession>